<protein>
    <recommendedName>
        <fullName evidence="1">CARDB domain-containing protein</fullName>
    </recommendedName>
</protein>
<sequence length="575" mass="63628">MTLGQDISLYTQINGRYDFTFVGNTLNTNENSFMSTPTILTSSSADLNLASDDIIERAYLYWAGCGTGDFDVVLNGIPITAERTFSIIQTSSGWPHFSAFADITNQVQATGNGTYTLSDLDVTSFINQYFQNRTNFAGWAILVVYENNSLPLNQLNIYDGLQAVPNSIDITLDSLNVIDDVGAKIGFIAWEGDVGIANGETLQINGSILSNPPLNPSNNAFNSTNSVTGSTTLYNMDLDIYDIQNNINIGDSEAQISLASNQDYVMINAIITKLNSQLPDATVIIDNFSTSCDSGLVTLDYTIYNVNSTEVLLANTPIGFYIDGVLIGSSMTINEIPIGGSESGTITLTLPTNLNDIFTITAYVDHTNFETELVETNNTFDVEITQLISPSFNPLDNLLTCNLGLTSGLFDFSNYEFFVTDNPDLDVAFFESFENAELNTNELFNTSNYLATTTPKDIFIRIENDFGCYSITSFQLLTENCPPTIYNAVSANEDGMNDEFFIDGLRDIFVNFKLEVYNRWGKLLWVGDNSKPFWKGYVEEGIGHKEAPEGTYFYILYLNDPDYPEALTGYLYITR</sequence>
<dbReference type="InterPro" id="IPR013783">
    <property type="entry name" value="Ig-like_fold"/>
</dbReference>
<dbReference type="Pfam" id="PF13585">
    <property type="entry name" value="CHU_C"/>
    <property type="match status" value="1"/>
</dbReference>
<feature type="domain" description="CARDB" evidence="1">
    <location>
        <begin position="286"/>
        <end position="380"/>
    </location>
</feature>
<dbReference type="Gene3D" id="2.60.40.10">
    <property type="entry name" value="Immunoglobulins"/>
    <property type="match status" value="1"/>
</dbReference>
<evidence type="ECO:0000259" key="1">
    <source>
        <dbReference type="Pfam" id="PF07705"/>
    </source>
</evidence>
<proteinExistence type="predicted"/>
<accession>A0ABN6I0F0</accession>
<dbReference type="InterPro" id="IPR011635">
    <property type="entry name" value="CARDB"/>
</dbReference>
<gene>
    <name evidence="2" type="ORF">KK2020170_15800</name>
</gene>
<evidence type="ECO:0000313" key="2">
    <source>
        <dbReference type="EMBL" id="BCY28712.1"/>
    </source>
</evidence>
<dbReference type="Pfam" id="PF07705">
    <property type="entry name" value="CARDB"/>
    <property type="match status" value="1"/>
</dbReference>
<name>A0ABN6I0F0_9FLAO</name>
<dbReference type="Proteomes" id="UP000825258">
    <property type="component" value="Chromosome"/>
</dbReference>
<keyword evidence="3" id="KW-1185">Reference proteome</keyword>
<dbReference type="EMBL" id="AP024749">
    <property type="protein sequence ID" value="BCY28712.1"/>
    <property type="molecule type" value="Genomic_DNA"/>
</dbReference>
<reference evidence="2 3" key="1">
    <citation type="submission" date="2021-06" db="EMBL/GenBank/DDBJ databases">
        <title>Whole genome sequences of Flavobacterium sp. KK2020170 and assembly.</title>
        <authorList>
            <person name="Kitahara K."/>
            <person name="Miyoshi S."/>
            <person name="Uesaka K."/>
        </authorList>
    </citation>
    <scope>NUCLEOTIDE SEQUENCE [LARGE SCALE GENOMIC DNA]</scope>
    <source>
        <strain evidence="2 3">KK2020170</strain>
    </source>
</reference>
<organism evidence="2 3">
    <name type="scientific">Flavobacterium okayamense</name>
    <dbReference type="NCBI Taxonomy" id="2830782"/>
    <lineage>
        <taxon>Bacteria</taxon>
        <taxon>Pseudomonadati</taxon>
        <taxon>Bacteroidota</taxon>
        <taxon>Flavobacteriia</taxon>
        <taxon>Flavobacteriales</taxon>
        <taxon>Flavobacteriaceae</taxon>
        <taxon>Flavobacterium</taxon>
    </lineage>
</organism>
<evidence type="ECO:0000313" key="3">
    <source>
        <dbReference type="Proteomes" id="UP000825258"/>
    </source>
</evidence>